<dbReference type="PANTHER" id="PTHR43684:SF4">
    <property type="entry name" value="ENOYL-COA HYDRATASE_ISOMERASE FAMILY PROTEIN (AFU_ORTHOLOGUE AFUA_1G01890)"/>
    <property type="match status" value="1"/>
</dbReference>
<name>A0A9Q9AVH0_9PEZI</name>
<comment type="similarity">
    <text evidence="1">Belongs to the enoyl-CoA hydratase/isomerase family.</text>
</comment>
<evidence type="ECO:0000313" key="4">
    <source>
        <dbReference type="Proteomes" id="UP001056384"/>
    </source>
</evidence>
<dbReference type="CDD" id="cd06558">
    <property type="entry name" value="crotonase-like"/>
    <property type="match status" value="1"/>
</dbReference>
<organism evidence="3 4">
    <name type="scientific">Septoria linicola</name>
    <dbReference type="NCBI Taxonomy" id="215465"/>
    <lineage>
        <taxon>Eukaryota</taxon>
        <taxon>Fungi</taxon>
        <taxon>Dikarya</taxon>
        <taxon>Ascomycota</taxon>
        <taxon>Pezizomycotina</taxon>
        <taxon>Dothideomycetes</taxon>
        <taxon>Dothideomycetidae</taxon>
        <taxon>Mycosphaerellales</taxon>
        <taxon>Mycosphaerellaceae</taxon>
        <taxon>Septoria</taxon>
    </lineage>
</organism>
<proteinExistence type="inferred from homology"/>
<dbReference type="Pfam" id="PF00378">
    <property type="entry name" value="ECH_1"/>
    <property type="match status" value="1"/>
</dbReference>
<dbReference type="InterPro" id="IPR001753">
    <property type="entry name" value="Enoyl-CoA_hydra/iso"/>
</dbReference>
<sequence>MSGSGKGSQYLECPSLHEIPVPRSYSDIGFTEIRVTNVPESSKEVTPVQLVTLYRPKKYNAFTPTMMRELEHAYTLFDIDDRVKCIVQTGHGKMFCAGADLDTGFVGGEEAVRDHRDGGGRVTMAINRCRKPTIAALNGAAVGVGVTMTLPMNIRIAYKDAKIGFVFARRGLVMEAASSFFLPRLIGTSKALHLCTTGSIYPASHPLLSDLFTETLPTPDAVLPRALELADEIVKNCSGVSLHLIKELMYRNPGTAEATHLLDSRIVYELFTSKDNKEGVKAFLEKRQTNFTGTMQNDAPAAWPWWEPIAVGNKPVQKGYKFKPNL</sequence>
<keyword evidence="4" id="KW-1185">Reference proteome</keyword>
<dbReference type="InterPro" id="IPR029045">
    <property type="entry name" value="ClpP/crotonase-like_dom_sf"/>
</dbReference>
<dbReference type="AlphaFoldDB" id="A0A9Q9AVH0"/>
<dbReference type="Gene3D" id="1.10.12.10">
    <property type="entry name" value="Lyase 2-enoyl-coa Hydratase, Chain A, domain 2"/>
    <property type="match status" value="1"/>
</dbReference>
<dbReference type="PANTHER" id="PTHR43684">
    <property type="match status" value="1"/>
</dbReference>
<dbReference type="EMBL" id="CP099422">
    <property type="protein sequence ID" value="USW53948.1"/>
    <property type="molecule type" value="Genomic_DNA"/>
</dbReference>
<dbReference type="Gene3D" id="3.90.226.10">
    <property type="entry name" value="2-enoyl-CoA Hydratase, Chain A, domain 1"/>
    <property type="match status" value="1"/>
</dbReference>
<gene>
    <name evidence="3" type="ORF">Slin15195_G072670</name>
</gene>
<evidence type="ECO:0000313" key="3">
    <source>
        <dbReference type="EMBL" id="USW53948.1"/>
    </source>
</evidence>
<dbReference type="SUPFAM" id="SSF52096">
    <property type="entry name" value="ClpP/crotonase"/>
    <property type="match status" value="1"/>
</dbReference>
<evidence type="ECO:0000256" key="2">
    <source>
        <dbReference type="ARBA" id="ARBA00023026"/>
    </source>
</evidence>
<dbReference type="Proteomes" id="UP001056384">
    <property type="component" value="Chromosome 5"/>
</dbReference>
<keyword evidence="2" id="KW-0843">Virulence</keyword>
<dbReference type="InterPro" id="IPR051053">
    <property type="entry name" value="ECH/Chromodomain_protein"/>
</dbReference>
<protein>
    <submittedName>
        <fullName evidence="3">Enoyl-CoA hydratase/isomerase, ClpP/crotonase-like domain superfamily</fullName>
    </submittedName>
</protein>
<reference evidence="3" key="1">
    <citation type="submission" date="2022-06" db="EMBL/GenBank/DDBJ databases">
        <title>Complete genome sequences of two strains of the flax pathogen Septoria linicola.</title>
        <authorList>
            <person name="Lapalu N."/>
            <person name="Simon A."/>
            <person name="Demenou B."/>
            <person name="Paumier D."/>
            <person name="Guillot M.-P."/>
            <person name="Gout L."/>
            <person name="Valade R."/>
        </authorList>
    </citation>
    <scope>NUCLEOTIDE SEQUENCE</scope>
    <source>
        <strain evidence="3">SE15195</strain>
    </source>
</reference>
<dbReference type="InterPro" id="IPR014748">
    <property type="entry name" value="Enoyl-CoA_hydra_C"/>
</dbReference>
<accession>A0A9Q9AVH0</accession>
<evidence type="ECO:0000256" key="1">
    <source>
        <dbReference type="ARBA" id="ARBA00005254"/>
    </source>
</evidence>
<dbReference type="OrthoDB" id="2018133at2759"/>